<name>A0A327JQ72_9HYPH</name>
<dbReference type="PANTHER" id="PTHR30040:SF2">
    <property type="entry name" value="FAD:PROTEIN FMN TRANSFERASE"/>
    <property type="match status" value="1"/>
</dbReference>
<dbReference type="EC" id="2.7.1.180" evidence="2"/>
<keyword evidence="8" id="KW-0460">Magnesium</keyword>
<reference evidence="11 12" key="1">
    <citation type="submission" date="2017-07" db="EMBL/GenBank/DDBJ databases">
        <title>Draft Genome Sequences of Select Purple Nonsulfur Bacteria.</title>
        <authorList>
            <person name="Lasarre B."/>
            <person name="Mckinlay J.B."/>
        </authorList>
    </citation>
    <scope>NUCLEOTIDE SEQUENCE [LARGE SCALE GENOMIC DNA]</scope>
    <source>
        <strain evidence="11 12">DSM 11290</strain>
    </source>
</reference>
<evidence type="ECO:0000313" key="11">
    <source>
        <dbReference type="EMBL" id="RAI27855.1"/>
    </source>
</evidence>
<keyword evidence="4" id="KW-0285">Flavoprotein</keyword>
<evidence type="ECO:0000256" key="1">
    <source>
        <dbReference type="ARBA" id="ARBA00001946"/>
    </source>
</evidence>
<evidence type="ECO:0000256" key="8">
    <source>
        <dbReference type="ARBA" id="ARBA00022842"/>
    </source>
</evidence>
<evidence type="ECO:0000256" key="10">
    <source>
        <dbReference type="ARBA" id="ARBA00048540"/>
    </source>
</evidence>
<keyword evidence="7" id="KW-0274">FAD</keyword>
<dbReference type="AlphaFoldDB" id="A0A327JQ72"/>
<dbReference type="Pfam" id="PF02424">
    <property type="entry name" value="ApbE"/>
    <property type="match status" value="1"/>
</dbReference>
<evidence type="ECO:0000313" key="12">
    <source>
        <dbReference type="Proteomes" id="UP000249299"/>
    </source>
</evidence>
<dbReference type="Gene3D" id="3.10.520.10">
    <property type="entry name" value="ApbE-like domains"/>
    <property type="match status" value="1"/>
</dbReference>
<dbReference type="Proteomes" id="UP000249299">
    <property type="component" value="Unassembled WGS sequence"/>
</dbReference>
<evidence type="ECO:0000256" key="4">
    <source>
        <dbReference type="ARBA" id="ARBA00022630"/>
    </source>
</evidence>
<dbReference type="GO" id="GO:0046872">
    <property type="term" value="F:metal ion binding"/>
    <property type="evidence" value="ECO:0007669"/>
    <property type="project" value="UniProtKB-KW"/>
</dbReference>
<comment type="caution">
    <text evidence="11">The sequence shown here is derived from an EMBL/GenBank/DDBJ whole genome shotgun (WGS) entry which is preliminary data.</text>
</comment>
<evidence type="ECO:0000256" key="3">
    <source>
        <dbReference type="ARBA" id="ARBA00016337"/>
    </source>
</evidence>
<comment type="catalytic activity">
    <reaction evidence="10">
        <text>L-threonyl-[protein] + FAD = FMN-L-threonyl-[protein] + AMP + H(+)</text>
        <dbReference type="Rhea" id="RHEA:36847"/>
        <dbReference type="Rhea" id="RHEA-COMP:11060"/>
        <dbReference type="Rhea" id="RHEA-COMP:11061"/>
        <dbReference type="ChEBI" id="CHEBI:15378"/>
        <dbReference type="ChEBI" id="CHEBI:30013"/>
        <dbReference type="ChEBI" id="CHEBI:57692"/>
        <dbReference type="ChEBI" id="CHEBI:74257"/>
        <dbReference type="ChEBI" id="CHEBI:456215"/>
        <dbReference type="EC" id="2.7.1.180"/>
    </reaction>
</comment>
<keyword evidence="6" id="KW-0479">Metal-binding</keyword>
<dbReference type="InterPro" id="IPR003374">
    <property type="entry name" value="ApbE-like_sf"/>
</dbReference>
<gene>
    <name evidence="11" type="ORF">CH339_08930</name>
</gene>
<evidence type="ECO:0000256" key="9">
    <source>
        <dbReference type="ARBA" id="ARBA00031306"/>
    </source>
</evidence>
<dbReference type="SUPFAM" id="SSF143631">
    <property type="entry name" value="ApbE-like"/>
    <property type="match status" value="1"/>
</dbReference>
<comment type="cofactor">
    <cofactor evidence="1">
        <name>Mg(2+)</name>
        <dbReference type="ChEBI" id="CHEBI:18420"/>
    </cofactor>
</comment>
<protein>
    <recommendedName>
        <fullName evidence="3">FAD:protein FMN transferase</fullName>
        <ecNumber evidence="2">2.7.1.180</ecNumber>
    </recommendedName>
    <alternativeName>
        <fullName evidence="9">Flavin transferase</fullName>
    </alternativeName>
</protein>
<sequence length="294" mass="30732">MTRRRFLTIVAAAAAIRPARAATPPREWRGRALGAEARIVLLGADGIAARRLFRRIEGELARIERHFSLYAASSLTRLNRTGRLAFPAPDVLALFDLAGKVHAATDGAFDPTVQPLWRALAEGRDPAPARGLIGWRNVQVAPEEIRLARPGMALTFNGIAQGFATDRVAELVRAAGFGNVLIDIGEIAGLGRRGDGAPWAAAIALADGTEVARTGLSNVALAVSSSGGTRIGPGGHLGHIIDARGSPARWRLAAVTAPSAALADGLSTAFCLMDREAIAAALKQFPGARLAALV</sequence>
<evidence type="ECO:0000256" key="2">
    <source>
        <dbReference type="ARBA" id="ARBA00011955"/>
    </source>
</evidence>
<dbReference type="OrthoDB" id="9778595at2"/>
<dbReference type="PANTHER" id="PTHR30040">
    <property type="entry name" value="THIAMINE BIOSYNTHESIS LIPOPROTEIN APBE"/>
    <property type="match status" value="1"/>
</dbReference>
<evidence type="ECO:0000256" key="6">
    <source>
        <dbReference type="ARBA" id="ARBA00022723"/>
    </source>
</evidence>
<dbReference type="InterPro" id="IPR024932">
    <property type="entry name" value="ApbE"/>
</dbReference>
<keyword evidence="5" id="KW-0808">Transferase</keyword>
<evidence type="ECO:0000256" key="7">
    <source>
        <dbReference type="ARBA" id="ARBA00022827"/>
    </source>
</evidence>
<dbReference type="GO" id="GO:0016740">
    <property type="term" value="F:transferase activity"/>
    <property type="evidence" value="ECO:0007669"/>
    <property type="project" value="UniProtKB-KW"/>
</dbReference>
<accession>A0A327JQ72</accession>
<organism evidence="11 12">
    <name type="scientific">Rhodobium orientis</name>
    <dbReference type="NCBI Taxonomy" id="34017"/>
    <lineage>
        <taxon>Bacteria</taxon>
        <taxon>Pseudomonadati</taxon>
        <taxon>Pseudomonadota</taxon>
        <taxon>Alphaproteobacteria</taxon>
        <taxon>Hyphomicrobiales</taxon>
        <taxon>Rhodobiaceae</taxon>
        <taxon>Rhodobium</taxon>
    </lineage>
</organism>
<evidence type="ECO:0000256" key="5">
    <source>
        <dbReference type="ARBA" id="ARBA00022679"/>
    </source>
</evidence>
<dbReference type="EMBL" id="NPEV01000014">
    <property type="protein sequence ID" value="RAI27855.1"/>
    <property type="molecule type" value="Genomic_DNA"/>
</dbReference>
<proteinExistence type="predicted"/>
<keyword evidence="12" id="KW-1185">Reference proteome</keyword>